<accession>A0A1R3WWJ8</accession>
<protein>
    <submittedName>
        <fullName evidence="1">Uncharacterized protein</fullName>
    </submittedName>
</protein>
<dbReference type="AlphaFoldDB" id="A0A1R3WWJ8"/>
<evidence type="ECO:0000313" key="2">
    <source>
        <dbReference type="Proteomes" id="UP000186997"/>
    </source>
</evidence>
<dbReference type="Proteomes" id="UP000186997">
    <property type="component" value="Unassembled WGS sequence"/>
</dbReference>
<dbReference type="EMBL" id="FTPR01000001">
    <property type="protein sequence ID" value="SIT81178.1"/>
    <property type="molecule type" value="Genomic_DNA"/>
</dbReference>
<organism evidence="1 2">
    <name type="scientific">Yoonia rosea</name>
    <dbReference type="NCBI Taxonomy" id="287098"/>
    <lineage>
        <taxon>Bacteria</taxon>
        <taxon>Pseudomonadati</taxon>
        <taxon>Pseudomonadota</taxon>
        <taxon>Alphaproteobacteria</taxon>
        <taxon>Rhodobacterales</taxon>
        <taxon>Paracoccaceae</taxon>
        <taxon>Yoonia</taxon>
    </lineage>
</organism>
<gene>
    <name evidence="1" type="ORF">SAMN05421665_1229</name>
</gene>
<name>A0A1R3WWJ8_9RHOB</name>
<keyword evidence="2" id="KW-1185">Reference proteome</keyword>
<dbReference type="STRING" id="287098.SAMN05421665_1229"/>
<evidence type="ECO:0000313" key="1">
    <source>
        <dbReference type="EMBL" id="SIT81178.1"/>
    </source>
</evidence>
<reference evidence="2" key="1">
    <citation type="submission" date="2017-01" db="EMBL/GenBank/DDBJ databases">
        <authorList>
            <person name="Varghese N."/>
            <person name="Submissions S."/>
        </authorList>
    </citation>
    <scope>NUCLEOTIDE SEQUENCE [LARGE SCALE GENOMIC DNA]</scope>
    <source>
        <strain evidence="2">DSM 29591</strain>
    </source>
</reference>
<sequence length="32" mass="3622">MSLMAIFLITLGAIWFGIWALCTLYDAAVFNR</sequence>
<proteinExistence type="predicted"/>